<protein>
    <submittedName>
        <fullName evidence="1">Uncharacterized protein</fullName>
    </submittedName>
</protein>
<dbReference type="AlphaFoldDB" id="A0A3M7RQ07"/>
<accession>A0A3M7RQ07</accession>
<evidence type="ECO:0000313" key="1">
    <source>
        <dbReference type="EMBL" id="RNA25368.1"/>
    </source>
</evidence>
<keyword evidence="2" id="KW-1185">Reference proteome</keyword>
<organism evidence="1 2">
    <name type="scientific">Brachionus plicatilis</name>
    <name type="common">Marine rotifer</name>
    <name type="synonym">Brachionus muelleri</name>
    <dbReference type="NCBI Taxonomy" id="10195"/>
    <lineage>
        <taxon>Eukaryota</taxon>
        <taxon>Metazoa</taxon>
        <taxon>Spiralia</taxon>
        <taxon>Gnathifera</taxon>
        <taxon>Rotifera</taxon>
        <taxon>Eurotatoria</taxon>
        <taxon>Monogononta</taxon>
        <taxon>Pseudotrocha</taxon>
        <taxon>Ploima</taxon>
        <taxon>Brachionidae</taxon>
        <taxon>Brachionus</taxon>
    </lineage>
</organism>
<name>A0A3M7RQ07_BRAPC</name>
<dbReference type="EMBL" id="REGN01002935">
    <property type="protein sequence ID" value="RNA25368.1"/>
    <property type="molecule type" value="Genomic_DNA"/>
</dbReference>
<sequence>MSFSSHINYLLDLIKISDLIEEAHNRHYHFFMKKTCYLDNIKNVYLKKNGSKDCGFFALGYALALALDIDPVN</sequence>
<reference evidence="1 2" key="1">
    <citation type="journal article" date="2018" name="Sci. Rep.">
        <title>Genomic signatures of local adaptation to the degree of environmental predictability in rotifers.</title>
        <authorList>
            <person name="Franch-Gras L."/>
            <person name="Hahn C."/>
            <person name="Garcia-Roger E.M."/>
            <person name="Carmona M.J."/>
            <person name="Serra M."/>
            <person name="Gomez A."/>
        </authorList>
    </citation>
    <scope>NUCLEOTIDE SEQUENCE [LARGE SCALE GENOMIC DNA]</scope>
    <source>
        <strain evidence="1">HYR1</strain>
    </source>
</reference>
<dbReference type="Proteomes" id="UP000276133">
    <property type="component" value="Unassembled WGS sequence"/>
</dbReference>
<gene>
    <name evidence="1" type="ORF">BpHYR1_029077</name>
</gene>
<proteinExistence type="predicted"/>
<evidence type="ECO:0000313" key="2">
    <source>
        <dbReference type="Proteomes" id="UP000276133"/>
    </source>
</evidence>
<comment type="caution">
    <text evidence="1">The sequence shown here is derived from an EMBL/GenBank/DDBJ whole genome shotgun (WGS) entry which is preliminary data.</text>
</comment>